<name>A0A8S4H285_PLAVI</name>
<feature type="region of interest" description="Disordered" evidence="1">
    <location>
        <begin position="220"/>
        <end position="253"/>
    </location>
</feature>
<dbReference type="EMBL" id="CAJZCX010000003">
    <property type="protein sequence ID" value="CAG9472742.1"/>
    <property type="molecule type" value="Genomic_DNA"/>
</dbReference>
<accession>A0A8S4H285</accession>
<comment type="caution">
    <text evidence="2">The sequence shown here is derived from an EMBL/GenBank/DDBJ whole genome shotgun (WGS) entry which is preliminary data.</text>
</comment>
<evidence type="ECO:0000313" key="3">
    <source>
        <dbReference type="Proteomes" id="UP000779233"/>
    </source>
</evidence>
<dbReference type="AlphaFoldDB" id="A0A8S4H285"/>
<dbReference type="Proteomes" id="UP000779233">
    <property type="component" value="Unassembled WGS sequence"/>
</dbReference>
<organism evidence="2 3">
    <name type="scientific">Plasmodium vivax</name>
    <name type="common">malaria parasite P. vivax</name>
    <dbReference type="NCBI Taxonomy" id="5855"/>
    <lineage>
        <taxon>Eukaryota</taxon>
        <taxon>Sar</taxon>
        <taxon>Alveolata</taxon>
        <taxon>Apicomplexa</taxon>
        <taxon>Aconoidasida</taxon>
        <taxon>Haemosporida</taxon>
        <taxon>Plasmodiidae</taxon>
        <taxon>Plasmodium</taxon>
        <taxon>Plasmodium (Plasmodium)</taxon>
    </lineage>
</organism>
<protein>
    <submittedName>
        <fullName evidence="2">(malaria parasite P. vivax) hypothetical protein</fullName>
    </submittedName>
</protein>
<reference evidence="2" key="1">
    <citation type="submission" date="2021-09" db="EMBL/GenBank/DDBJ databases">
        <authorList>
            <consortium name="Pathogen Informatics"/>
        </authorList>
    </citation>
    <scope>NUCLEOTIDE SEQUENCE</scope>
    <source>
        <strain evidence="2">PvW1</strain>
    </source>
</reference>
<evidence type="ECO:0000313" key="2">
    <source>
        <dbReference type="EMBL" id="CAG9472742.1"/>
    </source>
</evidence>
<dbReference type="InterPro" id="IPR008780">
    <property type="entry name" value="Plasmodium_Vir"/>
</dbReference>
<dbReference type="VEuPathDB" id="PlasmoDB:PVPAM_050007400"/>
<feature type="compositionally biased region" description="Basic and acidic residues" evidence="1">
    <location>
        <begin position="223"/>
        <end position="237"/>
    </location>
</feature>
<gene>
    <name evidence="2" type="ORF">PVW1_140086900</name>
</gene>
<sequence>MPPRVTSTKFSQLFESSHKELYSEKFYEAMDMGSEDLHNYDPFCNNILVNRKYKEKIIPICKKYLRFLDTYKTWRKSPFERFDISILLNYWLYGKLKHIYHDTKNYEINIGFSALQLICNTFISSRSDESYYKKYVPDWELVNHTDWEKRKKLYDYYVDYKDLSYWANKQHSDKCKYYKQIQEKQEIFNHFDRLCESNSDECPKFYQECSGFNPKKVLSPSECQKEMDQPNDLHTESDSSENDDISYTPAGPIPGYLAREGGPGLSQFSNDLQKAESTPQISGIVKKVSESVLFTAPVLLTTTALYRYTPLGPWIRRLRGGRTNNMNAMDTFPYYTQEAGDIYYNNDANYISYQPI</sequence>
<dbReference type="Pfam" id="PF05795">
    <property type="entry name" value="Plasmodium_Vir"/>
    <property type="match status" value="2"/>
</dbReference>
<proteinExistence type="predicted"/>
<evidence type="ECO:0000256" key="1">
    <source>
        <dbReference type="SAM" id="MobiDB-lite"/>
    </source>
</evidence>